<dbReference type="AlphaFoldDB" id="A0A9P4QIN0"/>
<comment type="caution">
    <text evidence="1">The sequence shown here is derived from an EMBL/GenBank/DDBJ whole genome shotgun (WGS) entry which is preliminary data.</text>
</comment>
<proteinExistence type="predicted"/>
<evidence type="ECO:0000313" key="1">
    <source>
        <dbReference type="EMBL" id="KAF2726980.1"/>
    </source>
</evidence>
<sequence>MAPLLAFTFAIAFVVALLLVTVFRRSSHRVPKKVARERFTKKKFFVDTIFVFNGQAIRKIRRQLQKYLRWPGPAADTFPHFLNLPLELRNRIYEYMMTNGPSSVVIPESAGKMGMELSKFTLLPKALPNVCYTSHRVHLEATLAFIRCTRFIIPSTTRPLPQTALIRWLNQFPSNQGFSAVRRIGFDHNMRKWLPKCREPTYIPLDWTLWQQDFVEKCDGLTDLVMHFDNSPRGAGFVRWLASNTCMQRLRRVKLVVNNVVYRGIHFTGIHCPLFVSSYGKLVKTLGRCFAHRRREVKVEFEVVAWEFGADEGTPPVVHYSIWPKAFEEI</sequence>
<dbReference type="InterPro" id="IPR038883">
    <property type="entry name" value="AN11006-like"/>
</dbReference>
<organism evidence="1 2">
    <name type="scientific">Polyplosphaeria fusca</name>
    <dbReference type="NCBI Taxonomy" id="682080"/>
    <lineage>
        <taxon>Eukaryota</taxon>
        <taxon>Fungi</taxon>
        <taxon>Dikarya</taxon>
        <taxon>Ascomycota</taxon>
        <taxon>Pezizomycotina</taxon>
        <taxon>Dothideomycetes</taxon>
        <taxon>Pleosporomycetidae</taxon>
        <taxon>Pleosporales</taxon>
        <taxon>Tetraplosphaeriaceae</taxon>
        <taxon>Polyplosphaeria</taxon>
    </lineage>
</organism>
<name>A0A9P4QIN0_9PLEO</name>
<accession>A0A9P4QIN0</accession>
<gene>
    <name evidence="1" type="ORF">EJ04DRAFT_582342</name>
</gene>
<dbReference type="Proteomes" id="UP000799444">
    <property type="component" value="Unassembled WGS sequence"/>
</dbReference>
<evidence type="ECO:0000313" key="2">
    <source>
        <dbReference type="Proteomes" id="UP000799444"/>
    </source>
</evidence>
<dbReference type="PANTHER" id="PTHR42085:SF1">
    <property type="entry name" value="F-BOX DOMAIN-CONTAINING PROTEIN"/>
    <property type="match status" value="1"/>
</dbReference>
<protein>
    <submittedName>
        <fullName evidence="1">Uncharacterized protein</fullName>
    </submittedName>
</protein>
<dbReference type="OrthoDB" id="3756103at2759"/>
<keyword evidence="2" id="KW-1185">Reference proteome</keyword>
<dbReference type="PANTHER" id="PTHR42085">
    <property type="entry name" value="F-BOX DOMAIN-CONTAINING PROTEIN"/>
    <property type="match status" value="1"/>
</dbReference>
<reference evidence="1" key="1">
    <citation type="journal article" date="2020" name="Stud. Mycol.">
        <title>101 Dothideomycetes genomes: a test case for predicting lifestyles and emergence of pathogens.</title>
        <authorList>
            <person name="Haridas S."/>
            <person name="Albert R."/>
            <person name="Binder M."/>
            <person name="Bloem J."/>
            <person name="Labutti K."/>
            <person name="Salamov A."/>
            <person name="Andreopoulos B."/>
            <person name="Baker S."/>
            <person name="Barry K."/>
            <person name="Bills G."/>
            <person name="Bluhm B."/>
            <person name="Cannon C."/>
            <person name="Castanera R."/>
            <person name="Culley D."/>
            <person name="Daum C."/>
            <person name="Ezra D."/>
            <person name="Gonzalez J."/>
            <person name="Henrissat B."/>
            <person name="Kuo A."/>
            <person name="Liang C."/>
            <person name="Lipzen A."/>
            <person name="Lutzoni F."/>
            <person name="Magnuson J."/>
            <person name="Mondo S."/>
            <person name="Nolan M."/>
            <person name="Ohm R."/>
            <person name="Pangilinan J."/>
            <person name="Park H.-J."/>
            <person name="Ramirez L."/>
            <person name="Alfaro M."/>
            <person name="Sun H."/>
            <person name="Tritt A."/>
            <person name="Yoshinaga Y."/>
            <person name="Zwiers L.-H."/>
            <person name="Turgeon B."/>
            <person name="Goodwin S."/>
            <person name="Spatafora J."/>
            <person name="Crous P."/>
            <person name="Grigoriev I."/>
        </authorList>
    </citation>
    <scope>NUCLEOTIDE SEQUENCE</scope>
    <source>
        <strain evidence="1">CBS 125425</strain>
    </source>
</reference>
<dbReference type="EMBL" id="ML996366">
    <property type="protein sequence ID" value="KAF2726980.1"/>
    <property type="molecule type" value="Genomic_DNA"/>
</dbReference>